<organism evidence="2 3">
    <name type="scientific">Crotalaria pallida</name>
    <name type="common">Smooth rattlebox</name>
    <name type="synonym">Crotalaria striata</name>
    <dbReference type="NCBI Taxonomy" id="3830"/>
    <lineage>
        <taxon>Eukaryota</taxon>
        <taxon>Viridiplantae</taxon>
        <taxon>Streptophyta</taxon>
        <taxon>Embryophyta</taxon>
        <taxon>Tracheophyta</taxon>
        <taxon>Spermatophyta</taxon>
        <taxon>Magnoliopsida</taxon>
        <taxon>eudicotyledons</taxon>
        <taxon>Gunneridae</taxon>
        <taxon>Pentapetalae</taxon>
        <taxon>rosids</taxon>
        <taxon>fabids</taxon>
        <taxon>Fabales</taxon>
        <taxon>Fabaceae</taxon>
        <taxon>Papilionoideae</taxon>
        <taxon>50 kb inversion clade</taxon>
        <taxon>genistoids sensu lato</taxon>
        <taxon>core genistoids</taxon>
        <taxon>Crotalarieae</taxon>
        <taxon>Crotalaria</taxon>
    </lineage>
</organism>
<feature type="signal peptide" evidence="1">
    <location>
        <begin position="1"/>
        <end position="33"/>
    </location>
</feature>
<keyword evidence="1" id="KW-0732">Signal</keyword>
<dbReference type="Proteomes" id="UP001372338">
    <property type="component" value="Unassembled WGS sequence"/>
</dbReference>
<sequence>MLRAKLALESILWNLVLFLLSNSICVVWRDVNASTLPNIFDIRSPALTPLHLLRVVTSLVPVTLGRFINENGPVN</sequence>
<evidence type="ECO:0008006" key="4">
    <source>
        <dbReference type="Google" id="ProtNLM"/>
    </source>
</evidence>
<accession>A0AAN9F5W2</accession>
<reference evidence="2 3" key="1">
    <citation type="submission" date="2024-01" db="EMBL/GenBank/DDBJ databases">
        <title>The genomes of 5 underutilized Papilionoideae crops provide insights into root nodulation and disease resistanc.</title>
        <authorList>
            <person name="Yuan L."/>
        </authorList>
    </citation>
    <scope>NUCLEOTIDE SEQUENCE [LARGE SCALE GENOMIC DNA]</scope>
    <source>
        <strain evidence="2">ZHUSHIDOU_FW_LH</strain>
        <tissue evidence="2">Leaf</tissue>
    </source>
</reference>
<feature type="chain" id="PRO_5042827810" description="Secreted protein" evidence="1">
    <location>
        <begin position="34"/>
        <end position="75"/>
    </location>
</feature>
<keyword evidence="3" id="KW-1185">Reference proteome</keyword>
<protein>
    <recommendedName>
        <fullName evidence="4">Secreted protein</fullName>
    </recommendedName>
</protein>
<evidence type="ECO:0000313" key="2">
    <source>
        <dbReference type="EMBL" id="KAK7267900.1"/>
    </source>
</evidence>
<comment type="caution">
    <text evidence="2">The sequence shown here is derived from an EMBL/GenBank/DDBJ whole genome shotgun (WGS) entry which is preliminary data.</text>
</comment>
<proteinExistence type="predicted"/>
<name>A0AAN9F5W2_CROPI</name>
<evidence type="ECO:0000313" key="3">
    <source>
        <dbReference type="Proteomes" id="UP001372338"/>
    </source>
</evidence>
<gene>
    <name evidence="2" type="ORF">RIF29_20581</name>
</gene>
<evidence type="ECO:0000256" key="1">
    <source>
        <dbReference type="SAM" id="SignalP"/>
    </source>
</evidence>
<dbReference type="EMBL" id="JAYWIO010000004">
    <property type="protein sequence ID" value="KAK7267900.1"/>
    <property type="molecule type" value="Genomic_DNA"/>
</dbReference>
<dbReference type="AlphaFoldDB" id="A0AAN9F5W2"/>